<dbReference type="OrthoDB" id="258408at2"/>
<dbReference type="RefSeq" id="WP_145030888.1">
    <property type="nucleotide sequence ID" value="NZ_CP036271.1"/>
</dbReference>
<dbReference type="KEGG" id="ccos:Pan44_31380"/>
<dbReference type="EMBL" id="CP036271">
    <property type="protein sequence ID" value="QDT55097.1"/>
    <property type="molecule type" value="Genomic_DNA"/>
</dbReference>
<sequence>MSGGQASGDSDPNANEAWIVRAIAGVGGKTLAGANDFQLFAGTTAVAAGLAFGGYYGLAAAGFTSAATVGVLGNSLAVVNTLSLGLSGATVAFSPTGWNSANFVADTANLAIQATIGRFTGLARLGLQGLDIGINLFQSGQSAIAARESFSRGNNVAGTFEAIGAGFGISAAGLQGVRALHRSAAIMGQAPQISPAWRINEGGVVRAETEIPGILARAGVHVPEDVILSVGNASDFHGTIEDIFAGRSVLTGMIPGIGTYGRYVQFDRMRNRFGKIPIRINPDMMRSDEAIVGVFAHELHELSLFRNAFSKGGGRLTFERWSGEAMPGNYGNFHDQAWDAADTAVRRMRGYQP</sequence>
<dbReference type="AlphaFoldDB" id="A0A517SG93"/>
<evidence type="ECO:0000313" key="1">
    <source>
        <dbReference type="EMBL" id="QDT55097.1"/>
    </source>
</evidence>
<name>A0A517SG93_9PLAN</name>
<dbReference type="Proteomes" id="UP000315700">
    <property type="component" value="Chromosome"/>
</dbReference>
<proteinExistence type="predicted"/>
<protein>
    <submittedName>
        <fullName evidence="1">Uncharacterized protein</fullName>
    </submittedName>
</protein>
<accession>A0A517SG93</accession>
<reference evidence="1 2" key="1">
    <citation type="submission" date="2019-02" db="EMBL/GenBank/DDBJ databases">
        <title>Deep-cultivation of Planctomycetes and their phenomic and genomic characterization uncovers novel biology.</title>
        <authorList>
            <person name="Wiegand S."/>
            <person name="Jogler M."/>
            <person name="Boedeker C."/>
            <person name="Pinto D."/>
            <person name="Vollmers J."/>
            <person name="Rivas-Marin E."/>
            <person name="Kohn T."/>
            <person name="Peeters S.H."/>
            <person name="Heuer A."/>
            <person name="Rast P."/>
            <person name="Oberbeckmann S."/>
            <person name="Bunk B."/>
            <person name="Jeske O."/>
            <person name="Meyerdierks A."/>
            <person name="Storesund J.E."/>
            <person name="Kallscheuer N."/>
            <person name="Luecker S."/>
            <person name="Lage O.M."/>
            <person name="Pohl T."/>
            <person name="Merkel B.J."/>
            <person name="Hornburger P."/>
            <person name="Mueller R.-W."/>
            <person name="Bruemmer F."/>
            <person name="Labrenz M."/>
            <person name="Spormann A.M."/>
            <person name="Op den Camp H."/>
            <person name="Overmann J."/>
            <person name="Amann R."/>
            <person name="Jetten M.S.M."/>
            <person name="Mascher T."/>
            <person name="Medema M.H."/>
            <person name="Devos D.P."/>
            <person name="Kaster A.-K."/>
            <person name="Ovreas L."/>
            <person name="Rohde M."/>
            <person name="Galperin M.Y."/>
            <person name="Jogler C."/>
        </authorList>
    </citation>
    <scope>NUCLEOTIDE SEQUENCE [LARGE SCALE GENOMIC DNA]</scope>
    <source>
        <strain evidence="1 2">Pan44</strain>
    </source>
</reference>
<evidence type="ECO:0000313" key="2">
    <source>
        <dbReference type="Proteomes" id="UP000315700"/>
    </source>
</evidence>
<keyword evidence="2" id="KW-1185">Reference proteome</keyword>
<organism evidence="1 2">
    <name type="scientific">Caulifigura coniformis</name>
    <dbReference type="NCBI Taxonomy" id="2527983"/>
    <lineage>
        <taxon>Bacteria</taxon>
        <taxon>Pseudomonadati</taxon>
        <taxon>Planctomycetota</taxon>
        <taxon>Planctomycetia</taxon>
        <taxon>Planctomycetales</taxon>
        <taxon>Planctomycetaceae</taxon>
        <taxon>Caulifigura</taxon>
    </lineage>
</organism>
<dbReference type="InParanoid" id="A0A517SG93"/>
<gene>
    <name evidence="1" type="ORF">Pan44_31380</name>
</gene>